<evidence type="ECO:0000313" key="2">
    <source>
        <dbReference type="EMBL" id="KAF9758959.1"/>
    </source>
</evidence>
<evidence type="ECO:0000256" key="1">
    <source>
        <dbReference type="SAM" id="MobiDB-lite"/>
    </source>
</evidence>
<dbReference type="EMBL" id="JADCTT010000001">
    <property type="protein sequence ID" value="KAF9758959.1"/>
    <property type="molecule type" value="Genomic_DNA"/>
</dbReference>
<protein>
    <submittedName>
        <fullName evidence="2">Uncharacterized protein</fullName>
    </submittedName>
</protein>
<evidence type="ECO:0000313" key="3">
    <source>
        <dbReference type="Proteomes" id="UP000616885"/>
    </source>
</evidence>
<accession>A0A8H7TT53</accession>
<reference evidence="2" key="1">
    <citation type="submission" date="2020-10" db="EMBL/GenBank/DDBJ databases">
        <title>High-Quality Genome Resource of Clonostachys rosea strain S41 by Oxford Nanopore Long-Read Sequencing.</title>
        <authorList>
            <person name="Wang H."/>
        </authorList>
    </citation>
    <scope>NUCLEOTIDE SEQUENCE</scope>
    <source>
        <strain evidence="2">S41</strain>
    </source>
</reference>
<proteinExistence type="predicted"/>
<name>A0A8H7TT53_BIOOC</name>
<dbReference type="Proteomes" id="UP000616885">
    <property type="component" value="Unassembled WGS sequence"/>
</dbReference>
<gene>
    <name evidence="2" type="ORF">IM811_000653</name>
</gene>
<organism evidence="2 3">
    <name type="scientific">Bionectria ochroleuca</name>
    <name type="common">Gliocladium roseum</name>
    <dbReference type="NCBI Taxonomy" id="29856"/>
    <lineage>
        <taxon>Eukaryota</taxon>
        <taxon>Fungi</taxon>
        <taxon>Dikarya</taxon>
        <taxon>Ascomycota</taxon>
        <taxon>Pezizomycotina</taxon>
        <taxon>Sordariomycetes</taxon>
        <taxon>Hypocreomycetidae</taxon>
        <taxon>Hypocreales</taxon>
        <taxon>Bionectriaceae</taxon>
        <taxon>Clonostachys</taxon>
    </lineage>
</organism>
<feature type="region of interest" description="Disordered" evidence="1">
    <location>
        <begin position="24"/>
        <end position="51"/>
    </location>
</feature>
<dbReference type="AlphaFoldDB" id="A0A8H7TT53"/>
<feature type="compositionally biased region" description="Basic residues" evidence="1">
    <location>
        <begin position="25"/>
        <end position="35"/>
    </location>
</feature>
<sequence>MGHGCDVVWVDEFPEPVGLVTATPSHHRLHRHHRDHRGEPGSGPVPDDTQRDVRHLPLGFHLARTQLFHFLPLYHSFEAIPSLRPTALAVALKPKTLRQTANQTYSSSQVFFIILGRTTALSAHHEHLPS</sequence>
<comment type="caution">
    <text evidence="2">The sequence shown here is derived from an EMBL/GenBank/DDBJ whole genome shotgun (WGS) entry which is preliminary data.</text>
</comment>